<dbReference type="Proteomes" id="UP000274786">
    <property type="component" value="Unassembled WGS sequence"/>
</dbReference>
<feature type="region of interest" description="Disordered" evidence="1">
    <location>
        <begin position="1651"/>
        <end position="1677"/>
    </location>
</feature>
<gene>
    <name evidence="4" type="ORF">BCL79_1834</name>
</gene>
<feature type="compositionally biased region" description="Polar residues" evidence="1">
    <location>
        <begin position="1655"/>
        <end position="1677"/>
    </location>
</feature>
<keyword evidence="2" id="KW-0472">Membrane</keyword>
<dbReference type="EMBL" id="RCDC01000004">
    <property type="protein sequence ID" value="RLK57428.1"/>
    <property type="molecule type" value="Genomic_DNA"/>
</dbReference>
<keyword evidence="2" id="KW-1133">Transmembrane helix</keyword>
<accession>A0A498CHA3</accession>
<sequence length="1677" mass="179690">MAELNALAACPPSLVVTPHPVTLEGQQRIAAELLPRETLGHFLVRTVPDYGSDAWEVRINGVRVPHQIIDKVRPKGGTVIEVRGTVGRTALLIVAMVALTIFTAGVGTAMVAAGYSAMAAGMAQAAIYAVGSLLINKVLGPKKPKQYESDAATVYTIGSARNQARPYEPLPLVLGSIRIAPDIASQPYSFYEANDQFMAMVLTPGINVARVDAMFNGEALLSTFEGVQVWHSGFPGMPEERIPLYSNVDTLPGGALDAEKGKPSAWVQRTSSASTIRLQLDFDYMLFDTTSKGKPKDNQETIQVQYRAVGASDWRVFGNFALISQSQKQQRRTYALDVEAGQYEVRARIAGRNTDGSGATSDFTWSALKSIQTDAASYAGIPRIGIRIKATGQLNGAPDELRCVAYAAPIPVWKGSQWVTEESSNPGAQILAYARGIRDPAGNLIAGLGLLDAQIDIAALQAFMLHCAASKYTYDNVIRDTRSHDDVVQAIALAGFGNVTWAAGRLSVVWAADEQPLSGVVNMATIKKGQFQIDYTLANAADGIEFTYVDRSDWSSKTLRVTAPGVQTMLNPAQVSGEGITTEEHAAKMARYHLAQSLYQYKDISFSTDIEHLSYRRMSVLALQHDLTQWGFGGRLVSATLDGSTVVLTLDDQVRAPATGNSFIGLRVPGELVYRVFRVAMFAGETNQIRLADPWPADAPLPGNTAENPAHDTIWIFDFKQTPGYRVRVVGIEPESDLKGASVSVVPEGPEFWRYVESGQYIPAPNGSLLQTRPVASNLRITEQQVVQGDTVFTELSASFDVSGPVGETIVLSDLDRNSELEQVATTRTRTATWRIPQAGVYPITVRPYSPEGNAGVAVTAMYATRGADVPPVLVDIFDVAEISGGVRRYTWGFLNDTVQSADFAGVEIRYSAGQVAAPAWDQMTPLGDDGYHAAAFEAVLPPAGEWIFACRSRNTSGALSEASRVVRKTLLANLGEVIDGLDGRIDETYQQALAANNKITQEILDRIAEDLRVATEAVAAARAYTDAQVAALNGILEDIVGADEWTTDAEYPVGDFVRRAGVLYRALVESTGVEPASDPAVWQAIGEYTSVGDALAAAIRMSTQNATDLQAEAARLDALLVRMPAGNGTLATAASVAEQINLVANRVEAIAERTNVLEAALPGLATNAYVRQLDEAQTNVSLALGRRIDQTNAVLGGKAEAGTVAIIQSKVEQLDGRVDAQGSAITQVTAKLGGTPNMLKDSSFARGFTYWAQPGGLGIVNEPRYGNYMYAPPISGGTASPQTVQTGQGVYVFSGEVYRNSNAGTVRLEVAAYSADGYIGAVSALSDPSIVGQWQQVYIAIAAPAGTTYLVCRPIWENTNANNSIRRMKLELGLTPTLWTDDTAVQLAASATQILETRATQLENGQSVLYAKYTWALDVNNRAIGMTSVNNGLIGKIDFVADIFNITDPNGTGSMTWEGGRTVQRWANSGYILAQGKPFGNLGDLVMYYGQGSDPATVVKANAKFALDTSGNVFIAGALYTGGISRGFKSSTTVAQGVAVETGYLGRLGREVQVGGRFQYQYQQQYNGASSVITLGPGSTSAVVVLERNFAGDPTWTELSRLTLGGSDDVFNEQGAASFITQTISGQIFATDVASARQTSFRTRVVSYDRRGHSVSNPGPTPLALQSQYQSIESME</sequence>
<feature type="transmembrane region" description="Helical" evidence="2">
    <location>
        <begin position="90"/>
        <end position="111"/>
    </location>
</feature>
<dbReference type="NCBIfam" id="NF040662">
    <property type="entry name" value="attach_TipJ_rel"/>
    <property type="match status" value="1"/>
</dbReference>
<dbReference type="Gene3D" id="2.10.10.20">
    <property type="entry name" value="Carbohydrate-binding module superfamily 5/12"/>
    <property type="match status" value="1"/>
</dbReference>
<comment type="caution">
    <text evidence="4">The sequence shown here is derived from an EMBL/GenBank/DDBJ whole genome shotgun (WGS) entry which is preliminary data.</text>
</comment>
<dbReference type="OrthoDB" id="8641246at2"/>
<name>A0A498CHA3_9GAMM</name>
<evidence type="ECO:0000313" key="5">
    <source>
        <dbReference type="Proteomes" id="UP000274786"/>
    </source>
</evidence>
<organism evidence="4 5">
    <name type="scientific">Stenotrophomonas rhizophila</name>
    <dbReference type="NCBI Taxonomy" id="216778"/>
    <lineage>
        <taxon>Bacteria</taxon>
        <taxon>Pseudomonadati</taxon>
        <taxon>Pseudomonadota</taxon>
        <taxon>Gammaproteobacteria</taxon>
        <taxon>Lysobacterales</taxon>
        <taxon>Lysobacteraceae</taxon>
        <taxon>Stenotrophomonas</taxon>
    </lineage>
</organism>
<feature type="domain" description="Tip attachment protein J HDII-ins2" evidence="3">
    <location>
        <begin position="264"/>
        <end position="372"/>
    </location>
</feature>
<keyword evidence="2" id="KW-0812">Transmembrane</keyword>
<dbReference type="InterPro" id="IPR055385">
    <property type="entry name" value="GpJ_HDII-ins2"/>
</dbReference>
<evidence type="ECO:0000259" key="3">
    <source>
        <dbReference type="Pfam" id="PF24801"/>
    </source>
</evidence>
<proteinExistence type="predicted"/>
<protein>
    <submittedName>
        <fullName evidence="4">Putative tail protein</fullName>
    </submittedName>
</protein>
<reference evidence="4 5" key="1">
    <citation type="submission" date="2018-10" db="EMBL/GenBank/DDBJ databases">
        <title>Comparative analysis of microorganisms from saline springs in Andes Mountain Range, Colombia.</title>
        <authorList>
            <person name="Rubin E."/>
        </authorList>
    </citation>
    <scope>NUCLEOTIDE SEQUENCE [LARGE SCALE GENOMIC DNA]</scope>
    <source>
        <strain evidence="4 5">USBA GBX 843</strain>
    </source>
</reference>
<dbReference type="RefSeq" id="WP_121040168.1">
    <property type="nucleotide sequence ID" value="NZ_RCDC01000004.1"/>
</dbReference>
<evidence type="ECO:0000256" key="2">
    <source>
        <dbReference type="SAM" id="Phobius"/>
    </source>
</evidence>
<evidence type="ECO:0000313" key="4">
    <source>
        <dbReference type="EMBL" id="RLK57428.1"/>
    </source>
</evidence>
<evidence type="ECO:0000256" key="1">
    <source>
        <dbReference type="SAM" id="MobiDB-lite"/>
    </source>
</evidence>
<dbReference type="Pfam" id="PF24801">
    <property type="entry name" value="FNIII-A_GpJ"/>
    <property type="match status" value="1"/>
</dbReference>
<dbReference type="Gene3D" id="2.60.120.260">
    <property type="entry name" value="Galactose-binding domain-like"/>
    <property type="match status" value="1"/>
</dbReference>